<feature type="signal peptide" evidence="1">
    <location>
        <begin position="1"/>
        <end position="19"/>
    </location>
</feature>
<evidence type="ECO:0000256" key="1">
    <source>
        <dbReference type="SAM" id="SignalP"/>
    </source>
</evidence>
<sequence>MLLLPALTALSFLVKFKSGRWARRGINLVESATLNTVVYEISSQTVTPTGGTGSEGFEFERQPLWQLLQRQFNPIWFKETRQSKMLSYRGF</sequence>
<accession>A0AAD7GSH6</accession>
<dbReference type="EMBL" id="JARKIE010000010">
    <property type="protein sequence ID" value="KAJ7704294.1"/>
    <property type="molecule type" value="Genomic_DNA"/>
</dbReference>
<dbReference type="Proteomes" id="UP001221757">
    <property type="component" value="Unassembled WGS sequence"/>
</dbReference>
<evidence type="ECO:0000313" key="3">
    <source>
        <dbReference type="Proteomes" id="UP001221757"/>
    </source>
</evidence>
<protein>
    <submittedName>
        <fullName evidence="2">Uncharacterized protein</fullName>
    </submittedName>
</protein>
<feature type="chain" id="PRO_5042005876" evidence="1">
    <location>
        <begin position="20"/>
        <end position="91"/>
    </location>
</feature>
<gene>
    <name evidence="2" type="ORF">B0H17DRAFT_1039185</name>
</gene>
<dbReference type="AlphaFoldDB" id="A0AAD7GSH6"/>
<organism evidence="2 3">
    <name type="scientific">Mycena rosella</name>
    <name type="common">Pink bonnet</name>
    <name type="synonym">Agaricus rosellus</name>
    <dbReference type="NCBI Taxonomy" id="1033263"/>
    <lineage>
        <taxon>Eukaryota</taxon>
        <taxon>Fungi</taxon>
        <taxon>Dikarya</taxon>
        <taxon>Basidiomycota</taxon>
        <taxon>Agaricomycotina</taxon>
        <taxon>Agaricomycetes</taxon>
        <taxon>Agaricomycetidae</taxon>
        <taxon>Agaricales</taxon>
        <taxon>Marasmiineae</taxon>
        <taxon>Mycenaceae</taxon>
        <taxon>Mycena</taxon>
    </lineage>
</organism>
<keyword evidence="3" id="KW-1185">Reference proteome</keyword>
<keyword evidence="1" id="KW-0732">Signal</keyword>
<evidence type="ECO:0000313" key="2">
    <source>
        <dbReference type="EMBL" id="KAJ7704294.1"/>
    </source>
</evidence>
<name>A0AAD7GSH6_MYCRO</name>
<reference evidence="2" key="1">
    <citation type="submission" date="2023-03" db="EMBL/GenBank/DDBJ databases">
        <title>Massive genome expansion in bonnet fungi (Mycena s.s.) driven by repeated elements and novel gene families across ecological guilds.</title>
        <authorList>
            <consortium name="Lawrence Berkeley National Laboratory"/>
            <person name="Harder C.B."/>
            <person name="Miyauchi S."/>
            <person name="Viragh M."/>
            <person name="Kuo A."/>
            <person name="Thoen E."/>
            <person name="Andreopoulos B."/>
            <person name="Lu D."/>
            <person name="Skrede I."/>
            <person name="Drula E."/>
            <person name="Henrissat B."/>
            <person name="Morin E."/>
            <person name="Kohler A."/>
            <person name="Barry K."/>
            <person name="LaButti K."/>
            <person name="Morin E."/>
            <person name="Salamov A."/>
            <person name="Lipzen A."/>
            <person name="Mereny Z."/>
            <person name="Hegedus B."/>
            <person name="Baldrian P."/>
            <person name="Stursova M."/>
            <person name="Weitz H."/>
            <person name="Taylor A."/>
            <person name="Grigoriev I.V."/>
            <person name="Nagy L.G."/>
            <person name="Martin F."/>
            <person name="Kauserud H."/>
        </authorList>
    </citation>
    <scope>NUCLEOTIDE SEQUENCE</scope>
    <source>
        <strain evidence="2">CBHHK067</strain>
    </source>
</reference>
<proteinExistence type="predicted"/>
<comment type="caution">
    <text evidence="2">The sequence shown here is derived from an EMBL/GenBank/DDBJ whole genome shotgun (WGS) entry which is preliminary data.</text>
</comment>